<keyword evidence="2" id="KW-0418">Kinase</keyword>
<feature type="region of interest" description="Disordered" evidence="1">
    <location>
        <begin position="1"/>
        <end position="130"/>
    </location>
</feature>
<accession>D6XBL3</accession>
<dbReference type="EMBL" id="CM000951">
    <property type="protein sequence ID" value="EFH28638.1"/>
    <property type="molecule type" value="Genomic_DNA"/>
</dbReference>
<proteinExistence type="predicted"/>
<dbReference type="AlphaFoldDB" id="D6XBL3"/>
<evidence type="ECO:0000256" key="1">
    <source>
        <dbReference type="SAM" id="MobiDB-lite"/>
    </source>
</evidence>
<sequence length="130" mass="13601">MLSRESRVRIDPVRVGGSDDRDDGRERDGVAGDRPRHPERARAGGHGRRNRAGPGFRPARRPARGRAARTGAGGVVGGGAHGVPFRAAHPDGCTDRRTRGVRDVGDGPADGPGGPADEPGAHVRRRTRGG</sequence>
<feature type="compositionally biased region" description="Basic and acidic residues" evidence="1">
    <location>
        <begin position="1"/>
        <end position="42"/>
    </location>
</feature>
<name>D6XBL3_STRX2</name>
<organism evidence="2 3">
    <name type="scientific">Streptomyces sviceus (strain ATCC 29083 / DSM 924 / JCM 4929 / NBRC 13980 / NCIMB 11184 / NRRL 5439 / UC 5370)</name>
    <dbReference type="NCBI Taxonomy" id="463191"/>
    <lineage>
        <taxon>Bacteria</taxon>
        <taxon>Bacillati</taxon>
        <taxon>Actinomycetota</taxon>
        <taxon>Actinomycetes</taxon>
        <taxon>Kitasatosporales</taxon>
        <taxon>Streptomycetaceae</taxon>
        <taxon>Streptomyces</taxon>
    </lineage>
</organism>
<reference evidence="2" key="1">
    <citation type="submission" date="2009-10" db="EMBL/GenBank/DDBJ databases">
        <title>The genome sequence of Streptomyces sviceus strain ATCC 29083.</title>
        <authorList>
            <consortium name="The Broad Institute Genome Sequencing Platform"/>
            <consortium name="Broad Institute Microbial Sequencing Center"/>
            <person name="Fischbach M."/>
            <person name="Godfrey P."/>
            <person name="Ward D."/>
            <person name="Young S."/>
            <person name="Zeng Q."/>
            <person name="Koehrsen M."/>
            <person name="Alvarado L."/>
            <person name="Berlin A.M."/>
            <person name="Bochicchio J."/>
            <person name="Borenstein D."/>
            <person name="Chapman S.B."/>
            <person name="Chen Z."/>
            <person name="Engels R."/>
            <person name="Freedman E."/>
            <person name="Gellesch M."/>
            <person name="Goldberg J."/>
            <person name="Griggs A."/>
            <person name="Gujja S."/>
            <person name="Heilman E.R."/>
            <person name="Heiman D.I."/>
            <person name="Hepburn T.A."/>
            <person name="Howarth C."/>
            <person name="Jen D."/>
            <person name="Larson L."/>
            <person name="Lewis B."/>
            <person name="Mehta T."/>
            <person name="Park D."/>
            <person name="Pearson M."/>
            <person name="Richards J."/>
            <person name="Roberts A."/>
            <person name="Saif S."/>
            <person name="Shea T.D."/>
            <person name="Shenoy N."/>
            <person name="Sisk P."/>
            <person name="Stolte C."/>
            <person name="Sykes S.N."/>
            <person name="Thomson T."/>
            <person name="Walk T."/>
            <person name="White J."/>
            <person name="Yandava C."/>
            <person name="Straight P."/>
            <person name="Clardy J."/>
            <person name="Hung D."/>
            <person name="Kolter R."/>
            <person name="Mekalanos J."/>
            <person name="Walker S."/>
            <person name="Walsh C.T."/>
            <person name="Wieland-Brown L.C."/>
            <person name="Haas B."/>
            <person name="Nusbaum C."/>
            <person name="Birren B."/>
        </authorList>
    </citation>
    <scope>NUCLEOTIDE SEQUENCE [LARGE SCALE GENOMIC DNA]</scope>
    <source>
        <strain evidence="2">ATCC 29083</strain>
    </source>
</reference>
<keyword evidence="3" id="KW-1185">Reference proteome</keyword>
<feature type="compositionally biased region" description="Gly residues" evidence="1">
    <location>
        <begin position="71"/>
        <end position="81"/>
    </location>
</feature>
<feature type="compositionally biased region" description="Basic and acidic residues" evidence="1">
    <location>
        <begin position="88"/>
        <end position="105"/>
    </location>
</feature>
<evidence type="ECO:0000313" key="3">
    <source>
        <dbReference type="Proteomes" id="UP000002785"/>
    </source>
</evidence>
<dbReference type="GO" id="GO:0016301">
    <property type="term" value="F:kinase activity"/>
    <property type="evidence" value="ECO:0007669"/>
    <property type="project" value="UniProtKB-KW"/>
</dbReference>
<protein>
    <submittedName>
        <fullName evidence="2">Carbohydrate kinase</fullName>
    </submittedName>
</protein>
<gene>
    <name evidence="2" type="ORF">SSEG_10877</name>
</gene>
<keyword evidence="2" id="KW-0808">Transferase</keyword>
<evidence type="ECO:0000313" key="2">
    <source>
        <dbReference type="EMBL" id="EFH28638.1"/>
    </source>
</evidence>
<feature type="compositionally biased region" description="Basic residues" evidence="1">
    <location>
        <begin position="58"/>
        <end position="67"/>
    </location>
</feature>
<dbReference type="HOGENOM" id="CLU_1937031_0_0_11"/>
<dbReference type="Proteomes" id="UP000002785">
    <property type="component" value="Chromosome"/>
</dbReference>